<comment type="caution">
    <text evidence="1">The sequence shown here is derived from an EMBL/GenBank/DDBJ whole genome shotgun (WGS) entry which is preliminary data.</text>
</comment>
<dbReference type="InterPro" id="IPR035897">
    <property type="entry name" value="Toll_tir_struct_dom_sf"/>
</dbReference>
<protein>
    <submittedName>
        <fullName evidence="1">TIR domain-containing protein</fullName>
    </submittedName>
</protein>
<dbReference type="Proteomes" id="UP000293781">
    <property type="component" value="Unassembled WGS sequence"/>
</dbReference>
<evidence type="ECO:0000313" key="2">
    <source>
        <dbReference type="Proteomes" id="UP000293781"/>
    </source>
</evidence>
<gene>
    <name evidence="1" type="ORF">EV382_0102</name>
</gene>
<dbReference type="RefSeq" id="WP_165435689.1">
    <property type="nucleotide sequence ID" value="NZ_SHKK01000001.1"/>
</dbReference>
<keyword evidence="2" id="KW-1185">Reference proteome</keyword>
<dbReference type="AlphaFoldDB" id="A0A4V6ME15"/>
<dbReference type="NCBIfam" id="NF040588">
    <property type="entry name" value="FxsC_Nterm"/>
    <property type="match status" value="1"/>
</dbReference>
<name>A0A4V6ME15_9ACTN</name>
<accession>A0A4V6ME15</accession>
<dbReference type="Gene3D" id="3.40.50.10140">
    <property type="entry name" value="Toll/interleukin-1 receptor homology (TIR) domain"/>
    <property type="match status" value="1"/>
</dbReference>
<organism evidence="1 2">
    <name type="scientific">Micromonospora violae</name>
    <dbReference type="NCBI Taxonomy" id="1278207"/>
    <lineage>
        <taxon>Bacteria</taxon>
        <taxon>Bacillati</taxon>
        <taxon>Actinomycetota</taxon>
        <taxon>Actinomycetes</taxon>
        <taxon>Micromonosporales</taxon>
        <taxon>Micromonosporaceae</taxon>
        <taxon>Micromonospora</taxon>
    </lineage>
</organism>
<reference evidence="1 2" key="1">
    <citation type="submission" date="2019-02" db="EMBL/GenBank/DDBJ databases">
        <title>Sequencing the genomes of 1000 actinobacteria strains.</title>
        <authorList>
            <person name="Klenk H.-P."/>
        </authorList>
    </citation>
    <scope>NUCLEOTIDE SEQUENCE [LARGE SCALE GENOMIC DNA]</scope>
    <source>
        <strain evidence="1 2">DSM 45888</strain>
    </source>
</reference>
<dbReference type="EMBL" id="SHKK01000001">
    <property type="protein sequence ID" value="RZT76970.1"/>
    <property type="molecule type" value="Genomic_DNA"/>
</dbReference>
<dbReference type="SUPFAM" id="SSF52200">
    <property type="entry name" value="Toll/Interleukin receptor TIR domain"/>
    <property type="match status" value="1"/>
</dbReference>
<sequence length="218" mass="24023">MSTVDAPSGARAPLFFISYSGAPVGRATGQPAEHLSRFFVDLSVHVSELVGPVTGVDAGFLDTSIAGGEQWSPELLQAAGTCQVFVPLVSSALILSDWCGREWDAFSRRRVTPRHSSASVHETAIVPVTWSSTSGMALPRVLRDIQRFTPTAPDPGIAAHYQREGVYGLLSMEWENMYRVVVWRLAQRIVDIHRSYLVEPWVPASVDELCNRFVEEPQ</sequence>
<dbReference type="InterPro" id="IPR047603">
    <property type="entry name" value="FxsC_N"/>
</dbReference>
<proteinExistence type="predicted"/>
<evidence type="ECO:0000313" key="1">
    <source>
        <dbReference type="EMBL" id="RZT76970.1"/>
    </source>
</evidence>